<feature type="compositionally biased region" description="Low complexity" evidence="1">
    <location>
        <begin position="543"/>
        <end position="553"/>
    </location>
</feature>
<accession>A0AAV2ZBH1</accession>
<sequence length="692" mass="76204">MPKRGRSSGKGQGRAGGRGRSGSGGAAAATNRGVKRSRTAATASAATKRHRRNALDVVDHFHSLQAVVAVAERRSGVDQLLDGSAVAAAARATSFADVFEWVGDAVIGEVVGRCLLAQFHHAPLAARVFRQLRLALVTNENLARVYEHMGYERGGATDHSTLPLTRRRRRLKEKADVVEAVVGELMLRLEQQAKDERACQQYREHLDALISATFRLHFADCARRRALGASGPLQIAFNPFACLPEEHLDDETGDVVVKDGTFAGSEWEDATETHGKSFADLLDEYASPETKNRDPDMSATRTPFHAFATASAGLDKPPRVVHLALEELGDDHVLKVSEEIFEVFKIYGMAVLAERVSFALLHPHMRSVAQKTLHVTPASLTRQRQAVLSVSNLASCAVQLGIAAPPSGSLVGDAVAQFEEERRRANTLRAFVGYLSAIVDIGGEQQRAVNEICTCLHRTGLPSADTTSLETIYIHIPERQTLSHLRLSLIEARDFMSSKGCDALHRQGERPMPTKKTLLLRRCDSNEVEDLFEILAKQEAQASTPPHSSSKTTTKQKKKVKVTEPQPRTISANLGRLVHRRFLHCLEDLVVLFAQRKTDECRHQMAAFQSDLEPCAGDFFGKWAVDSSALTLAMRDSFYRLLAHDLCLFHGVISTSRNTRDGTRITQVRLPLHYSWAKMVGSRVTNEEEAIG</sequence>
<protein>
    <recommendedName>
        <fullName evidence="2">RNase III domain-containing protein</fullName>
    </recommendedName>
</protein>
<feature type="compositionally biased region" description="Gly residues" evidence="1">
    <location>
        <begin position="8"/>
        <end position="25"/>
    </location>
</feature>
<dbReference type="InterPro" id="IPR000999">
    <property type="entry name" value="RNase_III_dom"/>
</dbReference>
<keyword evidence="4" id="KW-1185">Reference proteome</keyword>
<comment type="caution">
    <text evidence="3">The sequence shown here is derived from an EMBL/GenBank/DDBJ whole genome shotgun (WGS) entry which is preliminary data.</text>
</comment>
<reference evidence="3" key="2">
    <citation type="journal article" date="2023" name="Microbiol Resour">
        <title>Decontamination and Annotation of the Draft Genome Sequence of the Oomycete Lagenidium giganteum ARSEF 373.</title>
        <authorList>
            <person name="Morgan W.R."/>
            <person name="Tartar A."/>
        </authorList>
    </citation>
    <scope>NUCLEOTIDE SEQUENCE</scope>
    <source>
        <strain evidence="3">ARSEF 373</strain>
    </source>
</reference>
<feature type="domain" description="RNase III" evidence="2">
    <location>
        <begin position="79"/>
        <end position="190"/>
    </location>
</feature>
<feature type="region of interest" description="Disordered" evidence="1">
    <location>
        <begin position="1"/>
        <end position="49"/>
    </location>
</feature>
<evidence type="ECO:0000313" key="3">
    <source>
        <dbReference type="EMBL" id="DBA04313.1"/>
    </source>
</evidence>
<evidence type="ECO:0000256" key="1">
    <source>
        <dbReference type="SAM" id="MobiDB-lite"/>
    </source>
</evidence>
<dbReference type="InterPro" id="IPR036867">
    <property type="entry name" value="R3H_dom_sf"/>
</dbReference>
<dbReference type="Gene3D" id="1.10.1520.10">
    <property type="entry name" value="Ribonuclease III domain"/>
    <property type="match status" value="1"/>
</dbReference>
<feature type="region of interest" description="Disordered" evidence="1">
    <location>
        <begin position="539"/>
        <end position="564"/>
    </location>
</feature>
<proteinExistence type="predicted"/>
<dbReference type="EMBL" id="DAKRPA010000009">
    <property type="protein sequence ID" value="DBA04313.1"/>
    <property type="molecule type" value="Genomic_DNA"/>
</dbReference>
<name>A0AAV2ZBH1_9STRA</name>
<reference evidence="3" key="1">
    <citation type="submission" date="2022-11" db="EMBL/GenBank/DDBJ databases">
        <authorList>
            <person name="Morgan W.R."/>
            <person name="Tartar A."/>
        </authorList>
    </citation>
    <scope>NUCLEOTIDE SEQUENCE</scope>
    <source>
        <strain evidence="3">ARSEF 373</strain>
    </source>
</reference>
<evidence type="ECO:0000313" key="4">
    <source>
        <dbReference type="Proteomes" id="UP001146120"/>
    </source>
</evidence>
<evidence type="ECO:0000259" key="2">
    <source>
        <dbReference type="PROSITE" id="PS50142"/>
    </source>
</evidence>
<dbReference type="InterPro" id="IPR036389">
    <property type="entry name" value="RNase_III_sf"/>
</dbReference>
<gene>
    <name evidence="3" type="ORF">N0F65_002075</name>
</gene>
<organism evidence="3 4">
    <name type="scientific">Lagenidium giganteum</name>
    <dbReference type="NCBI Taxonomy" id="4803"/>
    <lineage>
        <taxon>Eukaryota</taxon>
        <taxon>Sar</taxon>
        <taxon>Stramenopiles</taxon>
        <taxon>Oomycota</taxon>
        <taxon>Peronosporomycetes</taxon>
        <taxon>Pythiales</taxon>
        <taxon>Pythiaceae</taxon>
    </lineage>
</organism>
<dbReference type="SUPFAM" id="SSF69065">
    <property type="entry name" value="RNase III domain-like"/>
    <property type="match status" value="1"/>
</dbReference>
<dbReference type="Proteomes" id="UP001146120">
    <property type="component" value="Unassembled WGS sequence"/>
</dbReference>
<dbReference type="PROSITE" id="PS50142">
    <property type="entry name" value="RNASE_3_2"/>
    <property type="match status" value="1"/>
</dbReference>
<dbReference type="AlphaFoldDB" id="A0AAV2ZBH1"/>
<dbReference type="SUPFAM" id="SSF82708">
    <property type="entry name" value="R3H domain"/>
    <property type="match status" value="1"/>
</dbReference>
<dbReference type="GO" id="GO:0003676">
    <property type="term" value="F:nucleic acid binding"/>
    <property type="evidence" value="ECO:0007669"/>
    <property type="project" value="InterPro"/>
</dbReference>
<dbReference type="GO" id="GO:0006396">
    <property type="term" value="P:RNA processing"/>
    <property type="evidence" value="ECO:0007669"/>
    <property type="project" value="InterPro"/>
</dbReference>
<dbReference type="GO" id="GO:0004525">
    <property type="term" value="F:ribonuclease III activity"/>
    <property type="evidence" value="ECO:0007669"/>
    <property type="project" value="InterPro"/>
</dbReference>